<feature type="compositionally biased region" description="Low complexity" evidence="6">
    <location>
        <begin position="89"/>
        <end position="99"/>
    </location>
</feature>
<dbReference type="PANTHER" id="PTHR46577:SF1">
    <property type="entry name" value="HTH-TYPE TRANSCRIPTIONAL REGULATORY PROTEIN GABR"/>
    <property type="match status" value="1"/>
</dbReference>
<dbReference type="CDD" id="cd07377">
    <property type="entry name" value="WHTH_GntR"/>
    <property type="match status" value="1"/>
</dbReference>
<name>A0A2P7ST13_9HYPH</name>
<dbReference type="Pfam" id="PF00392">
    <property type="entry name" value="GntR"/>
    <property type="match status" value="1"/>
</dbReference>
<keyword evidence="4" id="KW-0238">DNA-binding</keyword>
<evidence type="ECO:0000256" key="6">
    <source>
        <dbReference type="SAM" id="MobiDB-lite"/>
    </source>
</evidence>
<dbReference type="Gene3D" id="3.40.640.10">
    <property type="entry name" value="Type I PLP-dependent aspartate aminotransferase-like (Major domain)"/>
    <property type="match status" value="1"/>
</dbReference>
<dbReference type="InterPro" id="IPR036388">
    <property type="entry name" value="WH-like_DNA-bd_sf"/>
</dbReference>
<dbReference type="InterPro" id="IPR015424">
    <property type="entry name" value="PyrdxlP-dep_Trfase"/>
</dbReference>
<dbReference type="Proteomes" id="UP000241229">
    <property type="component" value="Unassembled WGS sequence"/>
</dbReference>
<evidence type="ECO:0000256" key="3">
    <source>
        <dbReference type="ARBA" id="ARBA00023015"/>
    </source>
</evidence>
<comment type="similarity">
    <text evidence="1">In the C-terminal section; belongs to the class-I pyridoxal-phosphate-dependent aminotransferase family.</text>
</comment>
<keyword evidence="2" id="KW-0663">Pyridoxal phosphate</keyword>
<accession>A0A2P7ST13</accession>
<dbReference type="SUPFAM" id="SSF46785">
    <property type="entry name" value="Winged helix' DNA-binding domain"/>
    <property type="match status" value="1"/>
</dbReference>
<comment type="caution">
    <text evidence="8">The sequence shown here is derived from an EMBL/GenBank/DDBJ whole genome shotgun (WGS) entry which is preliminary data.</text>
</comment>
<gene>
    <name evidence="8" type="ORF">C7I84_00365</name>
</gene>
<proteinExistence type="inferred from homology"/>
<evidence type="ECO:0000256" key="5">
    <source>
        <dbReference type="ARBA" id="ARBA00023163"/>
    </source>
</evidence>
<evidence type="ECO:0000256" key="2">
    <source>
        <dbReference type="ARBA" id="ARBA00022898"/>
    </source>
</evidence>
<dbReference type="PROSITE" id="PS50949">
    <property type="entry name" value="HTH_GNTR"/>
    <property type="match status" value="1"/>
</dbReference>
<dbReference type="GO" id="GO:0003700">
    <property type="term" value="F:DNA-binding transcription factor activity"/>
    <property type="evidence" value="ECO:0007669"/>
    <property type="project" value="InterPro"/>
</dbReference>
<dbReference type="Pfam" id="PF00155">
    <property type="entry name" value="Aminotran_1_2"/>
    <property type="match status" value="1"/>
</dbReference>
<feature type="domain" description="HTH gntR-type" evidence="7">
    <location>
        <begin position="13"/>
        <end position="81"/>
    </location>
</feature>
<evidence type="ECO:0000256" key="1">
    <source>
        <dbReference type="ARBA" id="ARBA00005384"/>
    </source>
</evidence>
<dbReference type="AlphaFoldDB" id="A0A2P7ST13"/>
<dbReference type="EMBL" id="PXYK01000001">
    <property type="protein sequence ID" value="PSJ65620.1"/>
    <property type="molecule type" value="Genomic_DNA"/>
</dbReference>
<dbReference type="PANTHER" id="PTHR46577">
    <property type="entry name" value="HTH-TYPE TRANSCRIPTIONAL REGULATORY PROTEIN GABR"/>
    <property type="match status" value="1"/>
</dbReference>
<dbReference type="SUPFAM" id="SSF53383">
    <property type="entry name" value="PLP-dependent transferases"/>
    <property type="match status" value="1"/>
</dbReference>
<evidence type="ECO:0000256" key="4">
    <source>
        <dbReference type="ARBA" id="ARBA00023125"/>
    </source>
</evidence>
<dbReference type="GO" id="GO:0003677">
    <property type="term" value="F:DNA binding"/>
    <property type="evidence" value="ECO:0007669"/>
    <property type="project" value="UniProtKB-KW"/>
</dbReference>
<dbReference type="GO" id="GO:0030170">
    <property type="term" value="F:pyridoxal phosphate binding"/>
    <property type="evidence" value="ECO:0007669"/>
    <property type="project" value="InterPro"/>
</dbReference>
<dbReference type="InterPro" id="IPR000524">
    <property type="entry name" value="Tscrpt_reg_HTH_GntR"/>
</dbReference>
<keyword evidence="9" id="KW-1185">Reference proteome</keyword>
<dbReference type="InterPro" id="IPR015421">
    <property type="entry name" value="PyrdxlP-dep_Trfase_major"/>
</dbReference>
<reference evidence="8 9" key="1">
    <citation type="submission" date="2018-03" db="EMBL/GenBank/DDBJ databases">
        <title>The draft genome of Mesorhizobium sp. 6GN-30.</title>
        <authorList>
            <person name="Liu L."/>
            <person name="Li L."/>
            <person name="Wang T."/>
            <person name="Zhang X."/>
            <person name="Liang L."/>
        </authorList>
    </citation>
    <scope>NUCLEOTIDE SEQUENCE [LARGE SCALE GENOMIC DNA]</scope>
    <source>
        <strain evidence="8 9">6GN30</strain>
    </source>
</reference>
<dbReference type="SMART" id="SM00345">
    <property type="entry name" value="HTH_GNTR"/>
    <property type="match status" value="1"/>
</dbReference>
<keyword evidence="3" id="KW-0805">Transcription regulation</keyword>
<keyword evidence="5" id="KW-0804">Transcription</keyword>
<protein>
    <submittedName>
        <fullName evidence="8">GntR family transcriptional regulator</fullName>
    </submittedName>
</protein>
<evidence type="ECO:0000313" key="9">
    <source>
        <dbReference type="Proteomes" id="UP000241229"/>
    </source>
</evidence>
<feature type="region of interest" description="Disordered" evidence="6">
    <location>
        <begin position="80"/>
        <end position="99"/>
    </location>
</feature>
<dbReference type="RefSeq" id="WP_106770162.1">
    <property type="nucleotide sequence ID" value="NZ_PXYK01000001.1"/>
</dbReference>
<dbReference type="OrthoDB" id="9804020at2"/>
<dbReference type="InterPro" id="IPR015422">
    <property type="entry name" value="PyrdxlP-dep_Trfase_small"/>
</dbReference>
<dbReference type="CDD" id="cd00609">
    <property type="entry name" value="AAT_like"/>
    <property type="match status" value="1"/>
</dbReference>
<organism evidence="8 9">
    <name type="scientific">Kumtagia ephedrae</name>
    <dbReference type="NCBI Taxonomy" id="2116701"/>
    <lineage>
        <taxon>Bacteria</taxon>
        <taxon>Pseudomonadati</taxon>
        <taxon>Pseudomonadota</taxon>
        <taxon>Alphaproteobacteria</taxon>
        <taxon>Hyphomicrobiales</taxon>
        <taxon>Phyllobacteriaceae</taxon>
        <taxon>Kumtagia</taxon>
    </lineage>
</organism>
<dbReference type="InterPro" id="IPR051446">
    <property type="entry name" value="HTH_trans_reg/aminotransferase"/>
</dbReference>
<evidence type="ECO:0000313" key="8">
    <source>
        <dbReference type="EMBL" id="PSJ65620.1"/>
    </source>
</evidence>
<dbReference type="Gene3D" id="3.90.1150.10">
    <property type="entry name" value="Aspartate Aminotransferase, domain 1"/>
    <property type="match status" value="1"/>
</dbReference>
<sequence length="471" mass="51405">MTNWLPDLSEGSGPLYLRLADQIERDISDGRLPTGEKLPPQRNLAFDIGVTIGTVTRAYAVARERGLVSGEVGRGTYVLGSGDTPEPQPQAAAPAATWSRAVPAPAGKLRMDTTSAPDLGQSAAIREITERIIRNHPDEVVDYTRRWPDEWRTAGSAWLASGDWRPEPQTIVPTSGCHAAILAVIAATTAPGDRVAFEQITYSSISRSASLIGRRTVAFGNDEHGPDPDDFERLCAQQHPKLVFLMSALQNPTLSIMAPERQRAIVEIARKYNVWIIEDAVYSTLLETGYSTLAEIAPERTFHIGGLSKAVSAGVRGGWVACPAHFAPRVQTAHKMVTGGLPFLLASLSAELVNGGEAAKTRGKVRRELAAREELARKIFAGHDFRSHKNAPYLWMKLPEPWMSGTFKQVAANEGVLVDDEDEYKAGRSERVFHRVRISFSMPPTREDVAAGFATLRRLMDHGGAGYDSYG</sequence>
<dbReference type="Gene3D" id="1.10.10.10">
    <property type="entry name" value="Winged helix-like DNA-binding domain superfamily/Winged helix DNA-binding domain"/>
    <property type="match status" value="1"/>
</dbReference>
<evidence type="ECO:0000259" key="7">
    <source>
        <dbReference type="PROSITE" id="PS50949"/>
    </source>
</evidence>
<dbReference type="InterPro" id="IPR004839">
    <property type="entry name" value="Aminotransferase_I/II_large"/>
</dbReference>
<dbReference type="InterPro" id="IPR036390">
    <property type="entry name" value="WH_DNA-bd_sf"/>
</dbReference>